<keyword evidence="8" id="KW-1185">Reference proteome</keyword>
<evidence type="ECO:0000256" key="4">
    <source>
        <dbReference type="SAM" id="MobiDB-lite"/>
    </source>
</evidence>
<evidence type="ECO:0000313" key="8">
    <source>
        <dbReference type="Proteomes" id="UP000038010"/>
    </source>
</evidence>
<dbReference type="SUPFAM" id="SSF57903">
    <property type="entry name" value="FYVE/PHD zinc finger"/>
    <property type="match status" value="1"/>
</dbReference>
<keyword evidence="3" id="KW-0862">Zinc</keyword>
<keyword evidence="5" id="KW-0812">Transmembrane</keyword>
<dbReference type="Pfam" id="PF00628">
    <property type="entry name" value="PHD"/>
    <property type="match status" value="1"/>
</dbReference>
<organism evidence="7 8">
    <name type="scientific">Cyphellophora attinorum</name>
    <dbReference type="NCBI Taxonomy" id="1664694"/>
    <lineage>
        <taxon>Eukaryota</taxon>
        <taxon>Fungi</taxon>
        <taxon>Dikarya</taxon>
        <taxon>Ascomycota</taxon>
        <taxon>Pezizomycotina</taxon>
        <taxon>Eurotiomycetes</taxon>
        <taxon>Chaetothyriomycetidae</taxon>
        <taxon>Chaetothyriales</taxon>
        <taxon>Cyphellophoraceae</taxon>
        <taxon>Cyphellophora</taxon>
    </lineage>
</organism>
<evidence type="ECO:0000256" key="1">
    <source>
        <dbReference type="ARBA" id="ARBA00022723"/>
    </source>
</evidence>
<dbReference type="InterPro" id="IPR011009">
    <property type="entry name" value="Kinase-like_dom_sf"/>
</dbReference>
<dbReference type="EMBL" id="LFJN01000026">
    <property type="protein sequence ID" value="KPI37076.1"/>
    <property type="molecule type" value="Genomic_DNA"/>
</dbReference>
<dbReference type="Pfam" id="PF00069">
    <property type="entry name" value="Pkinase"/>
    <property type="match status" value="1"/>
</dbReference>
<dbReference type="InterPro" id="IPR011011">
    <property type="entry name" value="Znf_FYVE_PHD"/>
</dbReference>
<dbReference type="RefSeq" id="XP_017997039.1">
    <property type="nucleotide sequence ID" value="XM_018143717.1"/>
</dbReference>
<feature type="region of interest" description="Disordered" evidence="4">
    <location>
        <begin position="72"/>
        <end position="116"/>
    </location>
</feature>
<dbReference type="GO" id="GO:0005524">
    <property type="term" value="F:ATP binding"/>
    <property type="evidence" value="ECO:0007669"/>
    <property type="project" value="InterPro"/>
</dbReference>
<keyword evidence="1" id="KW-0479">Metal-binding</keyword>
<sequence length="631" mass="70793">MPASTRSKDPQPPKTHILDFFYDDDDGCAFTARINDECFHVIVDPDRLKGKGEANDDLLAEYRAWLTAVREHDKAEEGGDDNNDGERTSNRSTDRDSGVDVSNDDGHTHDKKISDKVLAERNPALKLQNWILQHFASEVPQQHDSDDTEEADSQDLQKNLQQWYETPIHYYEVEPAEDGKSLNPVQLEESEELRKKVDDLQPHVALPKALRSLPIPWVHPSSITVLAESEDPPPVHPSLVSAAIKDGDKQNYFFKQVDTTQPQATKREIDLLHKIHSKGLSSQFNVPRIHALVSHGNSHVEMMGFLLTAIDDPIPLTKLLDSEVDESKRKRWAKESQRIIDLLHENGIVWGDAKADNFLVDKKNELWVIDFGGSYTEGWVDPELNETVEGDNMGVDRIVNGLLEPDEMTCDPEAGLDGPGKAEDEDEDRSTAPREQQSPSLNGDASSTHLVEEEDYTIKCTCSSAEDDGRTVYCEKCDTWQHIECYYPSKKVPDEHFCSDCLEEEGTEKNVKGSARRKRSRDEADDASTSESESKERNKRSRQPSAHHSESTHATTELSSQANAIQSKMVQARYLAGAAGVVGITTVAVMQMGIGAQDRQYKKTLNYMHDGREKIAEKMRQGANNVDPKVK</sequence>
<accession>A0A0N1H5K8</accession>
<feature type="region of interest" description="Disordered" evidence="4">
    <location>
        <begin position="508"/>
        <end position="560"/>
    </location>
</feature>
<dbReference type="Gene3D" id="1.10.510.10">
    <property type="entry name" value="Transferase(Phosphotransferase) domain 1"/>
    <property type="match status" value="1"/>
</dbReference>
<evidence type="ECO:0000259" key="6">
    <source>
        <dbReference type="SMART" id="SM00249"/>
    </source>
</evidence>
<dbReference type="Gene3D" id="3.30.200.20">
    <property type="entry name" value="Phosphorylase Kinase, domain 1"/>
    <property type="match status" value="1"/>
</dbReference>
<dbReference type="Proteomes" id="UP000038010">
    <property type="component" value="Unassembled WGS sequence"/>
</dbReference>
<evidence type="ECO:0000256" key="3">
    <source>
        <dbReference type="ARBA" id="ARBA00022833"/>
    </source>
</evidence>
<keyword evidence="5" id="KW-1133">Transmembrane helix</keyword>
<feature type="region of interest" description="Disordered" evidence="4">
    <location>
        <begin position="406"/>
        <end position="450"/>
    </location>
</feature>
<evidence type="ECO:0000256" key="2">
    <source>
        <dbReference type="ARBA" id="ARBA00022771"/>
    </source>
</evidence>
<dbReference type="InterPro" id="IPR013083">
    <property type="entry name" value="Znf_RING/FYVE/PHD"/>
</dbReference>
<feature type="compositionally biased region" description="Polar residues" evidence="4">
    <location>
        <begin position="433"/>
        <end position="449"/>
    </location>
</feature>
<dbReference type="VEuPathDB" id="FungiDB:AB675_3648"/>
<dbReference type="InterPro" id="IPR001965">
    <property type="entry name" value="Znf_PHD"/>
</dbReference>
<protein>
    <recommendedName>
        <fullName evidence="6">Zinc finger PHD-type domain-containing protein</fullName>
    </recommendedName>
</protein>
<dbReference type="OrthoDB" id="4062651at2759"/>
<feature type="compositionally biased region" description="Basic and acidic residues" evidence="4">
    <location>
        <begin position="84"/>
        <end position="116"/>
    </location>
</feature>
<gene>
    <name evidence="7" type="ORF">AB675_3648</name>
</gene>
<dbReference type="AlphaFoldDB" id="A0A0N1H5K8"/>
<evidence type="ECO:0000313" key="7">
    <source>
        <dbReference type="EMBL" id="KPI37076.1"/>
    </source>
</evidence>
<dbReference type="SUPFAM" id="SSF56112">
    <property type="entry name" value="Protein kinase-like (PK-like)"/>
    <property type="match status" value="1"/>
</dbReference>
<name>A0A0N1H5K8_9EURO</name>
<reference evidence="7 8" key="1">
    <citation type="submission" date="2015-06" db="EMBL/GenBank/DDBJ databases">
        <title>Draft genome of the ant-associated black yeast Phialophora attae CBS 131958.</title>
        <authorList>
            <person name="Moreno L.F."/>
            <person name="Stielow B.J."/>
            <person name="de Hoog S."/>
            <person name="Vicente V.A."/>
            <person name="Weiss V.A."/>
            <person name="de Vries M."/>
            <person name="Cruz L.M."/>
            <person name="Souza E.M."/>
        </authorList>
    </citation>
    <scope>NUCLEOTIDE SEQUENCE [LARGE SCALE GENOMIC DNA]</scope>
    <source>
        <strain evidence="7 8">CBS 131958</strain>
    </source>
</reference>
<dbReference type="GO" id="GO:0008270">
    <property type="term" value="F:zinc ion binding"/>
    <property type="evidence" value="ECO:0007669"/>
    <property type="project" value="UniProtKB-KW"/>
</dbReference>
<dbReference type="InterPro" id="IPR000719">
    <property type="entry name" value="Prot_kinase_dom"/>
</dbReference>
<feature type="transmembrane region" description="Helical" evidence="5">
    <location>
        <begin position="574"/>
        <end position="594"/>
    </location>
</feature>
<evidence type="ECO:0000256" key="5">
    <source>
        <dbReference type="SAM" id="Phobius"/>
    </source>
</evidence>
<keyword evidence="5" id="KW-0472">Membrane</keyword>
<dbReference type="GO" id="GO:0004672">
    <property type="term" value="F:protein kinase activity"/>
    <property type="evidence" value="ECO:0007669"/>
    <property type="project" value="InterPro"/>
</dbReference>
<proteinExistence type="predicted"/>
<feature type="domain" description="Zinc finger PHD-type" evidence="6">
    <location>
        <begin position="459"/>
        <end position="502"/>
    </location>
</feature>
<comment type="caution">
    <text evidence="7">The sequence shown here is derived from an EMBL/GenBank/DDBJ whole genome shotgun (WGS) entry which is preliminary data.</text>
</comment>
<dbReference type="GeneID" id="28735597"/>
<keyword evidence="2" id="KW-0863">Zinc-finger</keyword>
<dbReference type="Gene3D" id="3.30.40.10">
    <property type="entry name" value="Zinc/RING finger domain, C3HC4 (zinc finger)"/>
    <property type="match status" value="1"/>
</dbReference>
<dbReference type="InterPro" id="IPR019787">
    <property type="entry name" value="Znf_PHD-finger"/>
</dbReference>
<dbReference type="SMART" id="SM00249">
    <property type="entry name" value="PHD"/>
    <property type="match status" value="1"/>
</dbReference>